<evidence type="ECO:0000313" key="1">
    <source>
        <dbReference type="EMBL" id="KAK9784056.1"/>
    </source>
</evidence>
<dbReference type="Proteomes" id="UP001465668">
    <property type="component" value="Unassembled WGS sequence"/>
</dbReference>
<dbReference type="EMBL" id="JARVKM010000001">
    <property type="protein sequence ID" value="KAK9784056.1"/>
    <property type="molecule type" value="Genomic_DNA"/>
</dbReference>
<organism evidence="1 2">
    <name type="scientific">Seiridium cardinale</name>
    <dbReference type="NCBI Taxonomy" id="138064"/>
    <lineage>
        <taxon>Eukaryota</taxon>
        <taxon>Fungi</taxon>
        <taxon>Dikarya</taxon>
        <taxon>Ascomycota</taxon>
        <taxon>Pezizomycotina</taxon>
        <taxon>Sordariomycetes</taxon>
        <taxon>Xylariomycetidae</taxon>
        <taxon>Amphisphaeriales</taxon>
        <taxon>Sporocadaceae</taxon>
        <taxon>Seiridium</taxon>
    </lineage>
</organism>
<sequence length="321" mass="36378">MVLGGKRVQTNAALSSISKELQITAQLEESVLFPQTAAGDGKTFKDSVLYFNPEYDFLHLSPPKFVQYTLVDFLHDLKAYDPLDAGLFNLAVDRQGLTTNDWLTLNPDHLDSRARTAYIETLSQLREVFWVTIPTGGRTNAGHQSGIPRSGFRFNGGFPIMSREPVFERIRSDPRPIAEEIKRVIIATKDPRETILPWRRILANAGVQHTRDVQYRFLLSNRKAGESRNDVFGRDDAERLLEDESRRWRMNLERLASYSKRPARKILPGPTEAAFGFWLFPVDADDEAPLGLSDDIPIKSLSILDLSAYWPELGLSKLIGY</sequence>
<proteinExistence type="predicted"/>
<comment type="caution">
    <text evidence="1">The sequence shown here is derived from an EMBL/GenBank/DDBJ whole genome shotgun (WGS) entry which is preliminary data.</text>
</comment>
<accession>A0ABR2YAP6</accession>
<name>A0ABR2YAP6_9PEZI</name>
<keyword evidence="2" id="KW-1185">Reference proteome</keyword>
<gene>
    <name evidence="1" type="ORF">SCAR479_00615</name>
</gene>
<protein>
    <submittedName>
        <fullName evidence="1">2EXR domain-containing protein</fullName>
    </submittedName>
</protein>
<evidence type="ECO:0000313" key="2">
    <source>
        <dbReference type="Proteomes" id="UP001465668"/>
    </source>
</evidence>
<reference evidence="1 2" key="1">
    <citation type="submission" date="2024-02" db="EMBL/GenBank/DDBJ databases">
        <title>First draft genome assembly of two strains of Seiridium cardinale.</title>
        <authorList>
            <person name="Emiliani G."/>
            <person name="Scali E."/>
        </authorList>
    </citation>
    <scope>NUCLEOTIDE SEQUENCE [LARGE SCALE GENOMIC DNA]</scope>
    <source>
        <strain evidence="1 2">BM-138-000479</strain>
    </source>
</reference>